<evidence type="ECO:0000313" key="8">
    <source>
        <dbReference type="EMBL" id="CRG91029.1"/>
    </source>
</evidence>
<dbReference type="Proteomes" id="UP000054383">
    <property type="component" value="Unassembled WGS sequence"/>
</dbReference>
<evidence type="ECO:0000256" key="1">
    <source>
        <dbReference type="ARBA" id="ARBA00004141"/>
    </source>
</evidence>
<evidence type="ECO:0000256" key="6">
    <source>
        <dbReference type="SAM" id="Phobius"/>
    </source>
</evidence>
<evidence type="ECO:0000256" key="5">
    <source>
        <dbReference type="ARBA" id="ARBA00038359"/>
    </source>
</evidence>
<dbReference type="AlphaFoldDB" id="A0A0U1M5Z5"/>
<keyword evidence="9" id="KW-1185">Reference proteome</keyword>
<evidence type="ECO:0000256" key="4">
    <source>
        <dbReference type="ARBA" id="ARBA00023136"/>
    </source>
</evidence>
<name>A0A0U1M5Z5_TALIS</name>
<dbReference type="OrthoDB" id="4502893at2759"/>
<protein>
    <recommendedName>
        <fullName evidence="7">Rhodopsin domain-containing protein</fullName>
    </recommendedName>
</protein>
<dbReference type="GO" id="GO:0016020">
    <property type="term" value="C:membrane"/>
    <property type="evidence" value="ECO:0007669"/>
    <property type="project" value="UniProtKB-SubCell"/>
</dbReference>
<dbReference type="PANTHER" id="PTHR33048">
    <property type="entry name" value="PTH11-LIKE INTEGRAL MEMBRANE PROTEIN (AFU_ORTHOLOGUE AFUA_5G11245)"/>
    <property type="match status" value="1"/>
</dbReference>
<comment type="subcellular location">
    <subcellularLocation>
        <location evidence="1">Membrane</location>
        <topology evidence="1">Multi-pass membrane protein</topology>
    </subcellularLocation>
</comment>
<evidence type="ECO:0000256" key="2">
    <source>
        <dbReference type="ARBA" id="ARBA00022692"/>
    </source>
</evidence>
<reference evidence="8 9" key="1">
    <citation type="submission" date="2015-04" db="EMBL/GenBank/DDBJ databases">
        <authorList>
            <person name="Syromyatnikov M.Y."/>
            <person name="Popov V.N."/>
        </authorList>
    </citation>
    <scope>NUCLEOTIDE SEQUENCE [LARGE SCALE GENOMIC DNA]</scope>
    <source>
        <strain evidence="8">WF-38-12</strain>
    </source>
</reference>
<sequence length="252" mass="27890">MKVFSPDDLLSISAWAIYIARAIVFYVFLDTNSWVDDAQKTVLANWLMILLYTAGNKSLARAVLLFAIAAAIITIFEFSWTLFLCRPMSKLWTGAAGSCHKATTWGISLLVHGSVLLIVDLALGLIIPVFLLRKLQMRTALKISVGLTIAIGSLASIATVARLVYTYLLFTTPEAEKNLHIWMDIEFGVNIICTAAITLRPLLRRTGLLSTSRSRTHSIPIHRECGMRIQAEEEVAAQAEAIILEERTVSKV</sequence>
<feature type="domain" description="Rhodopsin" evidence="7">
    <location>
        <begin position="56"/>
        <end position="205"/>
    </location>
</feature>
<dbReference type="PANTHER" id="PTHR33048:SF96">
    <property type="entry name" value="INTEGRAL MEMBRANE PROTEIN"/>
    <property type="match status" value="1"/>
</dbReference>
<dbReference type="STRING" id="28573.A0A0U1M5Z5"/>
<dbReference type="InterPro" id="IPR049326">
    <property type="entry name" value="Rhodopsin_dom_fungi"/>
</dbReference>
<dbReference type="InterPro" id="IPR052337">
    <property type="entry name" value="SAT4-like"/>
</dbReference>
<dbReference type="EMBL" id="CVMT01000009">
    <property type="protein sequence ID" value="CRG91029.1"/>
    <property type="molecule type" value="Genomic_DNA"/>
</dbReference>
<feature type="transmembrane region" description="Helical" evidence="6">
    <location>
        <begin position="185"/>
        <end position="203"/>
    </location>
</feature>
<keyword evidence="2 6" id="KW-0812">Transmembrane</keyword>
<dbReference type="Pfam" id="PF20684">
    <property type="entry name" value="Fung_rhodopsin"/>
    <property type="match status" value="1"/>
</dbReference>
<accession>A0A0U1M5Z5</accession>
<evidence type="ECO:0000259" key="7">
    <source>
        <dbReference type="Pfam" id="PF20684"/>
    </source>
</evidence>
<feature type="transmembrane region" description="Helical" evidence="6">
    <location>
        <begin position="12"/>
        <end position="29"/>
    </location>
</feature>
<proteinExistence type="inferred from homology"/>
<feature type="transmembrane region" description="Helical" evidence="6">
    <location>
        <begin position="62"/>
        <end position="83"/>
    </location>
</feature>
<evidence type="ECO:0000313" key="9">
    <source>
        <dbReference type="Proteomes" id="UP000054383"/>
    </source>
</evidence>
<feature type="transmembrane region" description="Helical" evidence="6">
    <location>
        <begin position="103"/>
        <end position="131"/>
    </location>
</feature>
<keyword evidence="4 6" id="KW-0472">Membrane</keyword>
<keyword evidence="3 6" id="KW-1133">Transmembrane helix</keyword>
<feature type="transmembrane region" description="Helical" evidence="6">
    <location>
        <begin position="143"/>
        <end position="165"/>
    </location>
</feature>
<dbReference type="OMA" id="ARIFYTH"/>
<comment type="similarity">
    <text evidence="5">Belongs to the SAT4 family.</text>
</comment>
<gene>
    <name evidence="8" type="ORF">PISL3812_08077</name>
</gene>
<evidence type="ECO:0000256" key="3">
    <source>
        <dbReference type="ARBA" id="ARBA00022989"/>
    </source>
</evidence>
<organism evidence="8 9">
    <name type="scientific">Talaromyces islandicus</name>
    <name type="common">Penicillium islandicum</name>
    <dbReference type="NCBI Taxonomy" id="28573"/>
    <lineage>
        <taxon>Eukaryota</taxon>
        <taxon>Fungi</taxon>
        <taxon>Dikarya</taxon>
        <taxon>Ascomycota</taxon>
        <taxon>Pezizomycotina</taxon>
        <taxon>Eurotiomycetes</taxon>
        <taxon>Eurotiomycetidae</taxon>
        <taxon>Eurotiales</taxon>
        <taxon>Trichocomaceae</taxon>
        <taxon>Talaromyces</taxon>
        <taxon>Talaromyces sect. Islandici</taxon>
    </lineage>
</organism>